<feature type="transmembrane region" description="Helical" evidence="6">
    <location>
        <begin position="83"/>
        <end position="102"/>
    </location>
</feature>
<dbReference type="GO" id="GO:0007165">
    <property type="term" value="P:signal transduction"/>
    <property type="evidence" value="ECO:0007669"/>
    <property type="project" value="UniProtKB-KW"/>
</dbReference>
<accession>A0A6I8W049</accession>
<keyword evidence="6" id="KW-0807">Transducer</keyword>
<keyword evidence="4 6" id="KW-1133">Transmembrane helix</keyword>
<evidence type="ECO:0000313" key="8">
    <source>
        <dbReference type="RefSeq" id="XP_033236730.1"/>
    </source>
</evidence>
<dbReference type="InParanoid" id="A0A6I8W049"/>
<dbReference type="RefSeq" id="XP_033236730.1">
    <property type="nucleotide sequence ID" value="XM_033380839.1"/>
</dbReference>
<evidence type="ECO:0000256" key="2">
    <source>
        <dbReference type="ARBA" id="ARBA00022475"/>
    </source>
</evidence>
<organism evidence="7 8">
    <name type="scientific">Drosophila pseudoobscura pseudoobscura</name>
    <name type="common">Fruit fly</name>
    <dbReference type="NCBI Taxonomy" id="46245"/>
    <lineage>
        <taxon>Eukaryota</taxon>
        <taxon>Metazoa</taxon>
        <taxon>Ecdysozoa</taxon>
        <taxon>Arthropoda</taxon>
        <taxon>Hexapoda</taxon>
        <taxon>Insecta</taxon>
        <taxon>Pterygota</taxon>
        <taxon>Neoptera</taxon>
        <taxon>Endopterygota</taxon>
        <taxon>Diptera</taxon>
        <taxon>Brachycera</taxon>
        <taxon>Muscomorpha</taxon>
        <taxon>Ephydroidea</taxon>
        <taxon>Drosophilidae</taxon>
        <taxon>Drosophila</taxon>
        <taxon>Sophophora</taxon>
    </lineage>
</organism>
<evidence type="ECO:0000256" key="6">
    <source>
        <dbReference type="RuleBase" id="RU363108"/>
    </source>
</evidence>
<dbReference type="Pfam" id="PF08395">
    <property type="entry name" value="7tm_7"/>
    <property type="match status" value="1"/>
</dbReference>
<dbReference type="KEGG" id="dpo:117184235"/>
<comment type="similarity">
    <text evidence="6">Belongs to the insect chemoreceptor superfamily. Gustatory receptor (GR) family.</text>
</comment>
<dbReference type="GO" id="GO:0050909">
    <property type="term" value="P:sensory perception of taste"/>
    <property type="evidence" value="ECO:0007669"/>
    <property type="project" value="InterPro"/>
</dbReference>
<evidence type="ECO:0000256" key="4">
    <source>
        <dbReference type="ARBA" id="ARBA00022989"/>
    </source>
</evidence>
<dbReference type="InterPro" id="IPR013604">
    <property type="entry name" value="7TM_chemorcpt"/>
</dbReference>
<keyword evidence="3 6" id="KW-0812">Transmembrane</keyword>
<comment type="function">
    <text evidence="6">Gustatory receptor which mediates acceptance or avoidance behavior, depending on its substrates.</text>
</comment>
<gene>
    <name evidence="8" type="primary">LOC117184235</name>
</gene>
<evidence type="ECO:0000313" key="7">
    <source>
        <dbReference type="Proteomes" id="UP000001819"/>
    </source>
</evidence>
<feature type="transmembrane region" description="Helical" evidence="6">
    <location>
        <begin position="165"/>
        <end position="186"/>
    </location>
</feature>
<proteinExistence type="inferred from homology"/>
<dbReference type="Proteomes" id="UP000001819">
    <property type="component" value="Chromosome 4"/>
</dbReference>
<reference evidence="8" key="1">
    <citation type="submission" date="2025-08" db="UniProtKB">
        <authorList>
            <consortium name="RefSeq"/>
        </authorList>
    </citation>
    <scope>IDENTIFICATION</scope>
    <source>
        <strain evidence="8">MV-25-SWS-2005</strain>
        <tissue evidence="8">Whole body</tissue>
    </source>
</reference>
<evidence type="ECO:0000256" key="5">
    <source>
        <dbReference type="ARBA" id="ARBA00023136"/>
    </source>
</evidence>
<keyword evidence="5 6" id="KW-0472">Membrane</keyword>
<keyword evidence="6" id="KW-0675">Receptor</keyword>
<evidence type="ECO:0000256" key="1">
    <source>
        <dbReference type="ARBA" id="ARBA00004651"/>
    </source>
</evidence>
<keyword evidence="7" id="KW-1185">Reference proteome</keyword>
<dbReference type="AlphaFoldDB" id="A0A6I8W049"/>
<sequence length="318" mass="37688">MRMHSFGELRTHLRTLRLLGVFRFHIDYDKCVVSSTHSEDRVARFYLWGVLWILLNIQTYCTYMPQHFFMVNYNATGNCYALINIRTCNVTTVLIYTMLYVRRCRYARLLETMLRLNRASRDLQSSSLYGTHLTLFVLCMINYGHGYWRAQVRPTSIPIYLFQYGFSYMLMGQLVVLFVSFQRIVLSSLRCYNRKLLGSRQLSRECREFYEDFRDYNQIIRLCHEDIHDCFGLLLLPITGYVLVTTPSGPFYLISTLFEGLFRTPWRFAFTFLTCVFWSMPWVTLLVLAMGTTNVQREVSRRCLPHPLISNQYAYLAN</sequence>
<evidence type="ECO:0000256" key="3">
    <source>
        <dbReference type="ARBA" id="ARBA00022692"/>
    </source>
</evidence>
<keyword evidence="2 6" id="KW-1003">Cell membrane</keyword>
<feature type="transmembrane region" description="Helical" evidence="6">
    <location>
        <begin position="266"/>
        <end position="292"/>
    </location>
</feature>
<comment type="subcellular location">
    <subcellularLocation>
        <location evidence="1 6">Cell membrane</location>
        <topology evidence="1 6">Multi-pass membrane protein</topology>
    </subcellularLocation>
</comment>
<protein>
    <recommendedName>
        <fullName evidence="6">Gustatory receptor</fullName>
    </recommendedName>
</protein>
<comment type="caution">
    <text evidence="6">Lacks conserved residue(s) required for the propagation of feature annotation.</text>
</comment>
<name>A0A6I8W049_DROPS</name>
<feature type="transmembrane region" description="Helical" evidence="6">
    <location>
        <begin position="123"/>
        <end position="145"/>
    </location>
</feature>
<feature type="transmembrane region" description="Helical" evidence="6">
    <location>
        <begin position="231"/>
        <end position="254"/>
    </location>
</feature>
<feature type="transmembrane region" description="Helical" evidence="6">
    <location>
        <begin position="45"/>
        <end position="63"/>
    </location>
</feature>
<dbReference type="GO" id="GO:0005886">
    <property type="term" value="C:plasma membrane"/>
    <property type="evidence" value="ECO:0007669"/>
    <property type="project" value="UniProtKB-SubCell"/>
</dbReference>